<dbReference type="PROSITE" id="PS50846">
    <property type="entry name" value="HMA_2"/>
    <property type="match status" value="1"/>
</dbReference>
<organism evidence="8 9">
    <name type="scientific">Quillaja saponaria</name>
    <name type="common">Soap bark tree</name>
    <dbReference type="NCBI Taxonomy" id="32244"/>
    <lineage>
        <taxon>Eukaryota</taxon>
        <taxon>Viridiplantae</taxon>
        <taxon>Streptophyta</taxon>
        <taxon>Embryophyta</taxon>
        <taxon>Tracheophyta</taxon>
        <taxon>Spermatophyta</taxon>
        <taxon>Magnoliopsida</taxon>
        <taxon>eudicotyledons</taxon>
        <taxon>Gunneridae</taxon>
        <taxon>Pentapetalae</taxon>
        <taxon>rosids</taxon>
        <taxon>fabids</taxon>
        <taxon>Fabales</taxon>
        <taxon>Quillajaceae</taxon>
        <taxon>Quillaja</taxon>
    </lineage>
</organism>
<protein>
    <submittedName>
        <fullName evidence="8">Heavy metal-associated domain</fullName>
    </submittedName>
</protein>
<proteinExistence type="inferred from homology"/>
<reference evidence="8" key="1">
    <citation type="journal article" date="2023" name="Science">
        <title>Elucidation of the pathway for biosynthesis of saponin adjuvants from the soapbark tree.</title>
        <authorList>
            <person name="Reed J."/>
            <person name="Orme A."/>
            <person name="El-Demerdash A."/>
            <person name="Owen C."/>
            <person name="Martin L.B.B."/>
            <person name="Misra R.C."/>
            <person name="Kikuchi S."/>
            <person name="Rejzek M."/>
            <person name="Martin A.C."/>
            <person name="Harkess A."/>
            <person name="Leebens-Mack J."/>
            <person name="Louveau T."/>
            <person name="Stephenson M.J."/>
            <person name="Osbourn A."/>
        </authorList>
    </citation>
    <scope>NUCLEOTIDE SEQUENCE</scope>
    <source>
        <strain evidence="8">S10</strain>
    </source>
</reference>
<evidence type="ECO:0000256" key="4">
    <source>
        <dbReference type="ARBA" id="ARBA00023289"/>
    </source>
</evidence>
<dbReference type="InterPro" id="IPR006121">
    <property type="entry name" value="HMA_dom"/>
</dbReference>
<dbReference type="PANTHER" id="PTHR45811:SF50">
    <property type="entry name" value="HEAVY METAL-ASSOCIATED ISOPRENYLATED PLANT PROTEIN 12-RELATED"/>
    <property type="match status" value="1"/>
</dbReference>
<feature type="domain" description="HMA" evidence="7">
    <location>
        <begin position="1"/>
        <end position="66"/>
    </location>
</feature>
<comment type="similarity">
    <text evidence="5">Belongs to the HIPP family.</text>
</comment>
<dbReference type="KEGG" id="qsa:O6P43_024140"/>
<evidence type="ECO:0000256" key="5">
    <source>
        <dbReference type="ARBA" id="ARBA00024045"/>
    </source>
</evidence>
<dbReference type="PANTHER" id="PTHR45811">
    <property type="entry name" value="COPPER TRANSPORT PROTEIN FAMILY-RELATED"/>
    <property type="match status" value="1"/>
</dbReference>
<name>A0AAD7PEW0_QUISA</name>
<dbReference type="Gene3D" id="3.30.70.100">
    <property type="match status" value="1"/>
</dbReference>
<gene>
    <name evidence="8" type="ORF">O6P43_024140</name>
</gene>
<keyword evidence="3" id="KW-0449">Lipoprotein</keyword>
<dbReference type="AlphaFoldDB" id="A0AAD7PEW0"/>
<evidence type="ECO:0000259" key="7">
    <source>
        <dbReference type="PROSITE" id="PS50846"/>
    </source>
</evidence>
<evidence type="ECO:0000256" key="2">
    <source>
        <dbReference type="ARBA" id="ARBA00022723"/>
    </source>
</evidence>
<feature type="region of interest" description="Disordered" evidence="6">
    <location>
        <begin position="69"/>
        <end position="91"/>
    </location>
</feature>
<evidence type="ECO:0000256" key="3">
    <source>
        <dbReference type="ARBA" id="ARBA00023288"/>
    </source>
</evidence>
<keyword evidence="9" id="KW-1185">Reference proteome</keyword>
<keyword evidence="4" id="KW-0636">Prenylation</keyword>
<evidence type="ECO:0000313" key="8">
    <source>
        <dbReference type="EMBL" id="KAJ7952260.1"/>
    </source>
</evidence>
<evidence type="ECO:0000256" key="6">
    <source>
        <dbReference type="SAM" id="MobiDB-lite"/>
    </source>
</evidence>
<accession>A0AAD7PEW0</accession>
<dbReference type="EMBL" id="JARAOO010000010">
    <property type="protein sequence ID" value="KAJ7952260.1"/>
    <property type="molecule type" value="Genomic_DNA"/>
</dbReference>
<evidence type="ECO:0000313" key="9">
    <source>
        <dbReference type="Proteomes" id="UP001163823"/>
    </source>
</evidence>
<evidence type="ECO:0000256" key="1">
    <source>
        <dbReference type="ARBA" id="ARBA00022481"/>
    </source>
</evidence>
<comment type="caution">
    <text evidence="8">The sequence shown here is derived from an EMBL/GenBank/DDBJ whole genome shotgun (WGS) entry which is preliminary data.</text>
</comment>
<sequence length="105" mass="11759">MKNLVLKLDLHDGKDKKKALKAVSSFPGIDSIDMKDKKLTVIGEVDPVQMVSKLRKIWHTDILTIGPAKEAGKKKDDGKKDDDKKKDQNEQIAELVKATNYTILT</sequence>
<keyword evidence="1" id="KW-0488">Methylation</keyword>
<dbReference type="Proteomes" id="UP001163823">
    <property type="component" value="Chromosome 10"/>
</dbReference>
<keyword evidence="2" id="KW-0479">Metal-binding</keyword>
<dbReference type="GO" id="GO:0046872">
    <property type="term" value="F:metal ion binding"/>
    <property type="evidence" value="ECO:0007669"/>
    <property type="project" value="UniProtKB-KW"/>
</dbReference>
<feature type="compositionally biased region" description="Basic and acidic residues" evidence="6">
    <location>
        <begin position="70"/>
        <end position="89"/>
    </location>
</feature>
<dbReference type="InterPro" id="IPR051863">
    <property type="entry name" value="HIPP"/>
</dbReference>